<evidence type="ECO:0000256" key="5">
    <source>
        <dbReference type="ARBA" id="ARBA00023136"/>
    </source>
</evidence>
<evidence type="ECO:0000256" key="9">
    <source>
        <dbReference type="SAM" id="Coils"/>
    </source>
</evidence>
<keyword evidence="3" id="KW-0812">Transmembrane</keyword>
<dbReference type="InterPro" id="IPR003660">
    <property type="entry name" value="HAMP_dom"/>
</dbReference>
<dbReference type="InterPro" id="IPR004010">
    <property type="entry name" value="Double_Cache_2"/>
</dbReference>
<dbReference type="Gene3D" id="3.30.450.20">
    <property type="entry name" value="PAS domain"/>
    <property type="match status" value="1"/>
</dbReference>
<evidence type="ECO:0000256" key="1">
    <source>
        <dbReference type="ARBA" id="ARBA00004651"/>
    </source>
</evidence>
<dbReference type="SMART" id="SM00304">
    <property type="entry name" value="HAMP"/>
    <property type="match status" value="1"/>
</dbReference>
<accession>A0A1B7XG91</accession>
<dbReference type="PROSITE" id="PS50885">
    <property type="entry name" value="HAMP"/>
    <property type="match status" value="1"/>
</dbReference>
<dbReference type="PATRIC" id="fig|1560234.3.peg.3099"/>
<evidence type="ECO:0000256" key="6">
    <source>
        <dbReference type="ARBA" id="ARBA00023224"/>
    </source>
</evidence>
<dbReference type="OrthoDB" id="9787709at2"/>
<keyword evidence="4" id="KW-1133">Transmembrane helix</keyword>
<dbReference type="FunFam" id="1.10.287.950:FF:000001">
    <property type="entry name" value="Methyl-accepting chemotaxis sensory transducer"/>
    <property type="match status" value="1"/>
</dbReference>
<dbReference type="CDD" id="cd06225">
    <property type="entry name" value="HAMP"/>
    <property type="match status" value="1"/>
</dbReference>
<dbReference type="PANTHER" id="PTHR32089:SF112">
    <property type="entry name" value="LYSOZYME-LIKE PROTEIN-RELATED"/>
    <property type="match status" value="1"/>
</dbReference>
<evidence type="ECO:0000256" key="8">
    <source>
        <dbReference type="PROSITE-ProRule" id="PRU00284"/>
    </source>
</evidence>
<sequence>MFRRLTIRTRVLLLLSVILLFIAGILLTNTRFTMQSNEANIVHLQSIMLKGEKETLKVATHSMALAISAELKGIEEKETQRRIIQETVENIRFKKDSSGYFFVFEGTVNVALPTKKSLVGKDMGSLKDENGIFYVRALHKAANAGGDFVEYIFNKPGQGEQPKLAYAEKVPDTPYWIGTGAYIDNIDKEGKLLRIENESAMKENLFRQLSIICSVLLFIFAPFCLFLVRSIVSPVAQANNVAQQIASGDLQVAISVEGNDEISELQSSLGIMAETLRNNAEEMAAKEQEALEQAAIAREAAARAEEAKQQAAVATSKGINTAAERLTGLVGSINANSTDLSATSRQLEKGAEVQLTRISETATAMEEMNATVLEVARNAGDAADRTEHSRRQAAEGQTVVNETISSIDTLREMTATLHTNMNQLGKESDAIGQVMTIINDIADQTNLLALNAAIEAARAGEAGRGFAVVADEVRKLAEKTMGATSEVGNSISTIQHLAQINIQGMEKSSEAMQTTAERSKVSGKVLESIVEMADAAAVQVQSIATAAEEQSAAAEEITRSIEEINAIAQESRAMAGNAEQSVSSLHDEAKNLQEIIFELKDEAAR</sequence>
<evidence type="ECO:0000259" key="11">
    <source>
        <dbReference type="PROSITE" id="PS50885"/>
    </source>
</evidence>
<dbReference type="STRING" id="1560234.SP90_05615"/>
<feature type="coiled-coil region" evidence="9">
    <location>
        <begin position="273"/>
        <end position="317"/>
    </location>
</feature>
<dbReference type="SUPFAM" id="SSF58104">
    <property type="entry name" value="Methyl-accepting chemotaxis protein (MCP) signaling domain"/>
    <property type="match status" value="1"/>
</dbReference>
<dbReference type="Pfam" id="PF08269">
    <property type="entry name" value="dCache_2"/>
    <property type="match status" value="1"/>
</dbReference>
<dbReference type="RefSeq" id="WP_066853449.1">
    <property type="nucleotide sequence ID" value="NZ_JXMS01000007.1"/>
</dbReference>
<evidence type="ECO:0000259" key="10">
    <source>
        <dbReference type="PROSITE" id="PS50111"/>
    </source>
</evidence>
<dbReference type="Gene3D" id="1.10.287.950">
    <property type="entry name" value="Methyl-accepting chemotaxis protein"/>
    <property type="match status" value="1"/>
</dbReference>
<dbReference type="AlphaFoldDB" id="A0A1B7XG91"/>
<dbReference type="InterPro" id="IPR004089">
    <property type="entry name" value="MCPsignal_dom"/>
</dbReference>
<keyword evidence="5" id="KW-0472">Membrane</keyword>
<dbReference type="CDD" id="cd11386">
    <property type="entry name" value="MCP_signal"/>
    <property type="match status" value="1"/>
</dbReference>
<evidence type="ECO:0000313" key="12">
    <source>
        <dbReference type="EMBL" id="OBQ54530.1"/>
    </source>
</evidence>
<keyword evidence="13" id="KW-1185">Reference proteome</keyword>
<dbReference type="PROSITE" id="PS50111">
    <property type="entry name" value="CHEMOTAXIS_TRANSDUC_2"/>
    <property type="match status" value="1"/>
</dbReference>
<dbReference type="Gene3D" id="1.10.8.500">
    <property type="entry name" value="HAMP domain in histidine kinase"/>
    <property type="match status" value="1"/>
</dbReference>
<dbReference type="GO" id="GO:0005886">
    <property type="term" value="C:plasma membrane"/>
    <property type="evidence" value="ECO:0007669"/>
    <property type="project" value="UniProtKB-SubCell"/>
</dbReference>
<name>A0A1B7XG91_9BACT</name>
<dbReference type="SMART" id="SM00283">
    <property type="entry name" value="MA"/>
    <property type="match status" value="1"/>
</dbReference>
<evidence type="ECO:0000256" key="2">
    <source>
        <dbReference type="ARBA" id="ARBA00022475"/>
    </source>
</evidence>
<evidence type="ECO:0000313" key="13">
    <source>
        <dbReference type="Proteomes" id="UP000091979"/>
    </source>
</evidence>
<reference evidence="12 13" key="1">
    <citation type="submission" date="2015-01" db="EMBL/GenBank/DDBJ databases">
        <title>Desulfovibrio sp. JC271 draft genome sequence.</title>
        <authorList>
            <person name="Shivani Y."/>
            <person name="Subhash Y."/>
            <person name="Sasikala C."/>
            <person name="Ramana C.V."/>
        </authorList>
    </citation>
    <scope>NUCLEOTIDE SEQUENCE [LARGE SCALE GENOMIC DNA]</scope>
    <source>
        <strain evidence="12 13">JC271</strain>
    </source>
</reference>
<proteinExistence type="inferred from homology"/>
<feature type="domain" description="Methyl-accepting transducer" evidence="10">
    <location>
        <begin position="329"/>
        <end position="565"/>
    </location>
</feature>
<dbReference type="Proteomes" id="UP000091979">
    <property type="component" value="Unassembled WGS sequence"/>
</dbReference>
<evidence type="ECO:0000256" key="7">
    <source>
        <dbReference type="ARBA" id="ARBA00029447"/>
    </source>
</evidence>
<dbReference type="EMBL" id="JXMS01000007">
    <property type="protein sequence ID" value="OBQ54530.1"/>
    <property type="molecule type" value="Genomic_DNA"/>
</dbReference>
<evidence type="ECO:0000256" key="3">
    <source>
        <dbReference type="ARBA" id="ARBA00022692"/>
    </source>
</evidence>
<evidence type="ECO:0000256" key="4">
    <source>
        <dbReference type="ARBA" id="ARBA00022989"/>
    </source>
</evidence>
<dbReference type="Pfam" id="PF00672">
    <property type="entry name" value="HAMP"/>
    <property type="match status" value="1"/>
</dbReference>
<keyword evidence="2" id="KW-1003">Cell membrane</keyword>
<gene>
    <name evidence="12" type="ORF">SP90_05615</name>
</gene>
<protein>
    <submittedName>
        <fullName evidence="12">Chemotaxis protein</fullName>
    </submittedName>
</protein>
<feature type="domain" description="HAMP" evidence="11">
    <location>
        <begin position="229"/>
        <end position="281"/>
    </location>
</feature>
<keyword evidence="9" id="KW-0175">Coiled coil</keyword>
<comment type="similarity">
    <text evidence="7">Belongs to the methyl-accepting chemotaxis (MCP) protein family.</text>
</comment>
<dbReference type="SMART" id="SM01049">
    <property type="entry name" value="Cache_2"/>
    <property type="match status" value="1"/>
</dbReference>
<dbReference type="GO" id="GO:0006935">
    <property type="term" value="P:chemotaxis"/>
    <property type="evidence" value="ECO:0007669"/>
    <property type="project" value="UniProtKB-ARBA"/>
</dbReference>
<keyword evidence="6 8" id="KW-0807">Transducer</keyword>
<dbReference type="Pfam" id="PF00015">
    <property type="entry name" value="MCPsignal"/>
    <property type="match status" value="1"/>
</dbReference>
<comment type="caution">
    <text evidence="12">The sequence shown here is derived from an EMBL/GenBank/DDBJ whole genome shotgun (WGS) entry which is preliminary data.</text>
</comment>
<dbReference type="PANTHER" id="PTHR32089">
    <property type="entry name" value="METHYL-ACCEPTING CHEMOTAXIS PROTEIN MCPB"/>
    <property type="match status" value="1"/>
</dbReference>
<dbReference type="InterPro" id="IPR033480">
    <property type="entry name" value="sCache_2"/>
</dbReference>
<comment type="subcellular location">
    <subcellularLocation>
        <location evidence="1">Cell membrane</location>
        <topology evidence="1">Multi-pass membrane protein</topology>
    </subcellularLocation>
</comment>
<dbReference type="GO" id="GO:0007165">
    <property type="term" value="P:signal transduction"/>
    <property type="evidence" value="ECO:0007669"/>
    <property type="project" value="UniProtKB-KW"/>
</dbReference>
<organism evidence="12 13">
    <name type="scientific">Halodesulfovibrio spirochaetisodalis</name>
    <dbReference type="NCBI Taxonomy" id="1560234"/>
    <lineage>
        <taxon>Bacteria</taxon>
        <taxon>Pseudomonadati</taxon>
        <taxon>Thermodesulfobacteriota</taxon>
        <taxon>Desulfovibrionia</taxon>
        <taxon>Desulfovibrionales</taxon>
        <taxon>Desulfovibrionaceae</taxon>
        <taxon>Halodesulfovibrio</taxon>
    </lineage>
</organism>